<organism evidence="2 3">
    <name type="scientific">Nocardiopsis alborubida</name>
    <dbReference type="NCBI Taxonomy" id="146802"/>
    <lineage>
        <taxon>Bacteria</taxon>
        <taxon>Bacillati</taxon>
        <taxon>Actinomycetota</taxon>
        <taxon>Actinomycetes</taxon>
        <taxon>Streptosporangiales</taxon>
        <taxon>Nocardiopsidaceae</taxon>
        <taxon>Nocardiopsis</taxon>
    </lineage>
</organism>
<accession>A0A7X6RNJ4</accession>
<sequence>MSPASRILGTARSSAAGLLAERHPGVRPPRDVRQTCVLMLVGLPAYGLLAYLAGDRMLSGAHEDAVGGLRALMVAAALVGVVLAALALPVRRGGNVLWRGAQVGAVAGLGVAPAGLYAAARLVDTPLLLAAVLVAVAAIVVNIALWSTEVRRWCGLGRS</sequence>
<keyword evidence="3" id="KW-1185">Reference proteome</keyword>
<reference evidence="2 3" key="1">
    <citation type="submission" date="2020-04" db="EMBL/GenBank/DDBJ databases">
        <title>MicrobeNet Type strains.</title>
        <authorList>
            <person name="Nicholson A.C."/>
        </authorList>
    </citation>
    <scope>NUCLEOTIDE SEQUENCE [LARGE SCALE GENOMIC DNA]</scope>
    <source>
        <strain evidence="2 3">ATCC 23612</strain>
    </source>
</reference>
<dbReference type="AlphaFoldDB" id="A0A7X6RNJ4"/>
<evidence type="ECO:0000256" key="1">
    <source>
        <dbReference type="SAM" id="Phobius"/>
    </source>
</evidence>
<keyword evidence="1" id="KW-1133">Transmembrane helix</keyword>
<evidence type="ECO:0000313" key="3">
    <source>
        <dbReference type="Proteomes" id="UP000553209"/>
    </source>
</evidence>
<feature type="transmembrane region" description="Helical" evidence="1">
    <location>
        <begin position="36"/>
        <end position="53"/>
    </location>
</feature>
<dbReference type="EMBL" id="JAAXPG010000003">
    <property type="protein sequence ID" value="NKY96865.1"/>
    <property type="molecule type" value="Genomic_DNA"/>
</dbReference>
<gene>
    <name evidence="2" type="ORF">HGB44_04115</name>
</gene>
<feature type="transmembrane region" description="Helical" evidence="1">
    <location>
        <begin position="100"/>
        <end position="120"/>
    </location>
</feature>
<dbReference type="Proteomes" id="UP000553209">
    <property type="component" value="Unassembled WGS sequence"/>
</dbReference>
<feature type="transmembrane region" description="Helical" evidence="1">
    <location>
        <begin position="126"/>
        <end position="146"/>
    </location>
</feature>
<comment type="caution">
    <text evidence="2">The sequence shown here is derived from an EMBL/GenBank/DDBJ whole genome shotgun (WGS) entry which is preliminary data.</text>
</comment>
<evidence type="ECO:0000313" key="2">
    <source>
        <dbReference type="EMBL" id="NKY96865.1"/>
    </source>
</evidence>
<keyword evidence="1" id="KW-0812">Transmembrane</keyword>
<evidence type="ECO:0008006" key="4">
    <source>
        <dbReference type="Google" id="ProtNLM"/>
    </source>
</evidence>
<name>A0A7X6RNJ4_9ACTN</name>
<feature type="transmembrane region" description="Helical" evidence="1">
    <location>
        <begin position="65"/>
        <end position="88"/>
    </location>
</feature>
<proteinExistence type="predicted"/>
<keyword evidence="1" id="KW-0472">Membrane</keyword>
<protein>
    <recommendedName>
        <fullName evidence="4">Integral membrane protein</fullName>
    </recommendedName>
</protein>